<evidence type="ECO:0000259" key="10">
    <source>
        <dbReference type="PROSITE" id="PS50011"/>
    </source>
</evidence>
<dbReference type="PROSITE" id="PS50011">
    <property type="entry name" value="PROTEIN_KINASE_DOM"/>
    <property type="match status" value="1"/>
</dbReference>
<keyword evidence="9" id="KW-0472">Membrane</keyword>
<dbReference type="EC" id="2.7.11.1" evidence="1"/>
<evidence type="ECO:0000256" key="3">
    <source>
        <dbReference type="ARBA" id="ARBA00022679"/>
    </source>
</evidence>
<dbReference type="InterPro" id="IPR000719">
    <property type="entry name" value="Prot_kinase_dom"/>
</dbReference>
<evidence type="ECO:0000313" key="12">
    <source>
        <dbReference type="Proteomes" id="UP001176940"/>
    </source>
</evidence>
<evidence type="ECO:0000256" key="8">
    <source>
        <dbReference type="ARBA" id="ARBA00048679"/>
    </source>
</evidence>
<keyword evidence="4" id="KW-0547">Nucleotide-binding</keyword>
<gene>
    <name evidence="11" type="ORF">RIMI_LOCUS18136726</name>
</gene>
<name>A0ABN9MAH9_9NEOB</name>
<dbReference type="Proteomes" id="UP001176940">
    <property type="component" value="Unassembled WGS sequence"/>
</dbReference>
<evidence type="ECO:0000256" key="1">
    <source>
        <dbReference type="ARBA" id="ARBA00012513"/>
    </source>
</evidence>
<evidence type="ECO:0000256" key="2">
    <source>
        <dbReference type="ARBA" id="ARBA00022527"/>
    </source>
</evidence>
<keyword evidence="9" id="KW-1133">Transmembrane helix</keyword>
<keyword evidence="12" id="KW-1185">Reference proteome</keyword>
<dbReference type="Pfam" id="PF00069">
    <property type="entry name" value="Pkinase"/>
    <property type="match status" value="1"/>
</dbReference>
<feature type="domain" description="Protein kinase" evidence="10">
    <location>
        <begin position="1"/>
        <end position="146"/>
    </location>
</feature>
<comment type="caution">
    <text evidence="11">The sequence shown here is derived from an EMBL/GenBank/DDBJ whole genome shotgun (WGS) entry which is preliminary data.</text>
</comment>
<evidence type="ECO:0000256" key="4">
    <source>
        <dbReference type="ARBA" id="ARBA00022741"/>
    </source>
</evidence>
<organism evidence="11 12">
    <name type="scientific">Ranitomeya imitator</name>
    <name type="common">mimic poison frog</name>
    <dbReference type="NCBI Taxonomy" id="111125"/>
    <lineage>
        <taxon>Eukaryota</taxon>
        <taxon>Metazoa</taxon>
        <taxon>Chordata</taxon>
        <taxon>Craniata</taxon>
        <taxon>Vertebrata</taxon>
        <taxon>Euteleostomi</taxon>
        <taxon>Amphibia</taxon>
        <taxon>Batrachia</taxon>
        <taxon>Anura</taxon>
        <taxon>Neobatrachia</taxon>
        <taxon>Hyloidea</taxon>
        <taxon>Dendrobatidae</taxon>
        <taxon>Dendrobatinae</taxon>
        <taxon>Ranitomeya</taxon>
    </lineage>
</organism>
<dbReference type="SUPFAM" id="SSF56112">
    <property type="entry name" value="Protein kinase-like (PK-like)"/>
    <property type="match status" value="1"/>
</dbReference>
<evidence type="ECO:0000256" key="6">
    <source>
        <dbReference type="ARBA" id="ARBA00022840"/>
    </source>
</evidence>
<keyword evidence="9" id="KW-0812">Transmembrane</keyword>
<dbReference type="InterPro" id="IPR011009">
    <property type="entry name" value="Kinase-like_dom_sf"/>
</dbReference>
<evidence type="ECO:0000256" key="9">
    <source>
        <dbReference type="SAM" id="Phobius"/>
    </source>
</evidence>
<accession>A0ABN9MAH9</accession>
<feature type="transmembrane region" description="Helical" evidence="9">
    <location>
        <begin position="150"/>
        <end position="169"/>
    </location>
</feature>
<evidence type="ECO:0000313" key="11">
    <source>
        <dbReference type="EMBL" id="CAJ0962243.1"/>
    </source>
</evidence>
<dbReference type="PANTHER" id="PTHR24356:SF414">
    <property type="entry name" value="NON-SPECIFIC SERINE_THREONINE PROTEIN KINASE"/>
    <property type="match status" value="1"/>
</dbReference>
<protein>
    <recommendedName>
        <fullName evidence="1">non-specific serine/threonine protein kinase</fullName>
        <ecNumber evidence="1">2.7.11.1</ecNumber>
    </recommendedName>
</protein>
<dbReference type="SMART" id="SM00220">
    <property type="entry name" value="S_TKc"/>
    <property type="match status" value="1"/>
</dbReference>
<dbReference type="Gene3D" id="1.10.510.10">
    <property type="entry name" value="Transferase(Phosphotransferase) domain 1"/>
    <property type="match status" value="1"/>
</dbReference>
<feature type="transmembrane region" description="Helical" evidence="9">
    <location>
        <begin position="181"/>
        <end position="197"/>
    </location>
</feature>
<keyword evidence="6" id="KW-0067">ATP-binding</keyword>
<dbReference type="InterPro" id="IPR050236">
    <property type="entry name" value="Ser_Thr_kinase_AGC"/>
</dbReference>
<comment type="catalytic activity">
    <reaction evidence="8">
        <text>L-seryl-[protein] + ATP = O-phospho-L-seryl-[protein] + ADP + H(+)</text>
        <dbReference type="Rhea" id="RHEA:17989"/>
        <dbReference type="Rhea" id="RHEA-COMP:9863"/>
        <dbReference type="Rhea" id="RHEA-COMP:11604"/>
        <dbReference type="ChEBI" id="CHEBI:15378"/>
        <dbReference type="ChEBI" id="CHEBI:29999"/>
        <dbReference type="ChEBI" id="CHEBI:30616"/>
        <dbReference type="ChEBI" id="CHEBI:83421"/>
        <dbReference type="ChEBI" id="CHEBI:456216"/>
        <dbReference type="EC" id="2.7.11.1"/>
    </reaction>
</comment>
<evidence type="ECO:0000256" key="7">
    <source>
        <dbReference type="ARBA" id="ARBA00047899"/>
    </source>
</evidence>
<evidence type="ECO:0000256" key="5">
    <source>
        <dbReference type="ARBA" id="ARBA00022777"/>
    </source>
</evidence>
<comment type="catalytic activity">
    <reaction evidence="7">
        <text>L-threonyl-[protein] + ATP = O-phospho-L-threonyl-[protein] + ADP + H(+)</text>
        <dbReference type="Rhea" id="RHEA:46608"/>
        <dbReference type="Rhea" id="RHEA-COMP:11060"/>
        <dbReference type="Rhea" id="RHEA-COMP:11605"/>
        <dbReference type="ChEBI" id="CHEBI:15378"/>
        <dbReference type="ChEBI" id="CHEBI:30013"/>
        <dbReference type="ChEBI" id="CHEBI:30616"/>
        <dbReference type="ChEBI" id="CHEBI:61977"/>
        <dbReference type="ChEBI" id="CHEBI:456216"/>
        <dbReference type="EC" id="2.7.11.1"/>
    </reaction>
</comment>
<proteinExistence type="predicted"/>
<sequence>MRATGTDCGELLITSAGYIKVTDFGLSKVGIMIPKSNIYKELAEDITRECVGTPYYFAPEIILKEGYGRPVDWWSMGIILYEFLVGVVPFDGDSLTELYESVTNDGFTTWDVTDQRKLCTITPRTMNDEDPKSPPQCSPAYQHKYIRNNFILSIMATFTLAFRQCASLLRGDAPAAQRRRAPMFNLGDACVVLVAFIRHVRRFRRLASDARKRYM</sequence>
<reference evidence="11" key="1">
    <citation type="submission" date="2023-07" db="EMBL/GenBank/DDBJ databases">
        <authorList>
            <person name="Stuckert A."/>
        </authorList>
    </citation>
    <scope>NUCLEOTIDE SEQUENCE</scope>
</reference>
<dbReference type="PANTHER" id="PTHR24356">
    <property type="entry name" value="SERINE/THREONINE-PROTEIN KINASE"/>
    <property type="match status" value="1"/>
</dbReference>
<keyword evidence="2" id="KW-0723">Serine/threonine-protein kinase</keyword>
<keyword evidence="5" id="KW-0418">Kinase</keyword>
<dbReference type="EMBL" id="CAUEEQ010054671">
    <property type="protein sequence ID" value="CAJ0962243.1"/>
    <property type="molecule type" value="Genomic_DNA"/>
</dbReference>
<keyword evidence="3" id="KW-0808">Transferase</keyword>